<evidence type="ECO:0000256" key="1">
    <source>
        <dbReference type="ARBA" id="ARBA00003475"/>
    </source>
</evidence>
<keyword evidence="7 8" id="KW-0472">Membrane</keyword>
<dbReference type="AlphaFoldDB" id="A0A844HS77"/>
<dbReference type="InterPro" id="IPR009908">
    <property type="entry name" value="Methylamine_util_MauE"/>
</dbReference>
<evidence type="ECO:0000256" key="8">
    <source>
        <dbReference type="SAM" id="Phobius"/>
    </source>
</evidence>
<dbReference type="EMBL" id="WMIG01000007">
    <property type="protein sequence ID" value="MTH60412.1"/>
    <property type="molecule type" value="Genomic_DNA"/>
</dbReference>
<dbReference type="UniPathway" id="UPA00895"/>
<comment type="subcellular location">
    <subcellularLocation>
        <location evidence="2">Membrane</location>
        <topology evidence="2">Multi-pass membrane protein</topology>
    </subcellularLocation>
</comment>
<name>A0A844HS77_9RHOB</name>
<keyword evidence="5 8" id="KW-0812">Transmembrane</keyword>
<protein>
    <recommendedName>
        <fullName evidence="4">Methylamine utilization protein MauE</fullName>
    </recommendedName>
</protein>
<evidence type="ECO:0000313" key="10">
    <source>
        <dbReference type="EMBL" id="MTH60412.1"/>
    </source>
</evidence>
<feature type="transmembrane region" description="Helical" evidence="8">
    <location>
        <begin position="118"/>
        <end position="137"/>
    </location>
</feature>
<keyword evidence="11" id="KW-1185">Reference proteome</keyword>
<feature type="transmembrane region" description="Helical" evidence="8">
    <location>
        <begin position="6"/>
        <end position="26"/>
    </location>
</feature>
<dbReference type="OrthoDB" id="4462029at2"/>
<feature type="transmembrane region" description="Helical" evidence="8">
    <location>
        <begin position="76"/>
        <end position="97"/>
    </location>
</feature>
<evidence type="ECO:0000256" key="6">
    <source>
        <dbReference type="ARBA" id="ARBA00022989"/>
    </source>
</evidence>
<organism evidence="10 11">
    <name type="scientific">Paracoccus litorisediminis</name>
    <dbReference type="NCBI Taxonomy" id="2006130"/>
    <lineage>
        <taxon>Bacteria</taxon>
        <taxon>Pseudomonadati</taxon>
        <taxon>Pseudomonadota</taxon>
        <taxon>Alphaproteobacteria</taxon>
        <taxon>Rhodobacterales</taxon>
        <taxon>Paracoccaceae</taxon>
        <taxon>Paracoccus</taxon>
    </lineage>
</organism>
<feature type="domain" description="Methylamine utilisation protein MauE" evidence="9">
    <location>
        <begin position="9"/>
        <end position="134"/>
    </location>
</feature>
<evidence type="ECO:0000256" key="7">
    <source>
        <dbReference type="ARBA" id="ARBA00023136"/>
    </source>
</evidence>
<dbReference type="GO" id="GO:0016020">
    <property type="term" value="C:membrane"/>
    <property type="evidence" value="ECO:0007669"/>
    <property type="project" value="UniProtKB-SubCell"/>
</dbReference>
<dbReference type="Pfam" id="PF07291">
    <property type="entry name" value="MauE"/>
    <property type="match status" value="1"/>
</dbReference>
<keyword evidence="6 8" id="KW-1133">Transmembrane helix</keyword>
<evidence type="ECO:0000259" key="9">
    <source>
        <dbReference type="Pfam" id="PF07291"/>
    </source>
</evidence>
<comment type="caution">
    <text evidence="10">The sequence shown here is derived from an EMBL/GenBank/DDBJ whole genome shotgun (WGS) entry which is preliminary data.</text>
</comment>
<reference evidence="10 11" key="1">
    <citation type="submission" date="2019-11" db="EMBL/GenBank/DDBJ databases">
        <authorList>
            <person name="Dong K."/>
        </authorList>
    </citation>
    <scope>NUCLEOTIDE SEQUENCE [LARGE SCALE GENOMIC DNA]</scope>
    <source>
        <strain evidence="10 11">NBRC 112902</strain>
    </source>
</reference>
<evidence type="ECO:0000256" key="4">
    <source>
        <dbReference type="ARBA" id="ARBA00019078"/>
    </source>
</evidence>
<dbReference type="Proteomes" id="UP000449846">
    <property type="component" value="Unassembled WGS sequence"/>
</dbReference>
<gene>
    <name evidence="10" type="ORF">GL300_14440</name>
</gene>
<feature type="transmembrane region" description="Helical" evidence="8">
    <location>
        <begin position="143"/>
        <end position="162"/>
    </location>
</feature>
<evidence type="ECO:0000256" key="3">
    <source>
        <dbReference type="ARBA" id="ARBA00004856"/>
    </source>
</evidence>
<evidence type="ECO:0000256" key="5">
    <source>
        <dbReference type="ARBA" id="ARBA00022692"/>
    </source>
</evidence>
<accession>A0A844HS77</accession>
<dbReference type="RefSeq" id="WP_155040352.1">
    <property type="nucleotide sequence ID" value="NZ_WMIG01000007.1"/>
</dbReference>
<comment type="function">
    <text evidence="1">May be specifically involved in the processing, transport, and/or maturation of the MADH beta-subunit.</text>
</comment>
<evidence type="ECO:0000313" key="11">
    <source>
        <dbReference type="Proteomes" id="UP000449846"/>
    </source>
</evidence>
<evidence type="ECO:0000256" key="2">
    <source>
        <dbReference type="ARBA" id="ARBA00004141"/>
    </source>
</evidence>
<proteinExistence type="predicted"/>
<sequence>MMTQLAPITAVACSTFVALILIRSVWHKSHAFLETVGFAQGYGLVPDAWTPAIIRALTVVEAATVLGLLMPGTHAWAGWAAAGIFAGYGLLMALALARGQTRIDCGCGGAPQRISGLTLGRNAGFTALGLGIALLPSGGLGPLAVLTGIAMGLTFAALQAVAERLAAHLPNIRRAS</sequence>
<comment type="pathway">
    <text evidence="3">One-carbon metabolism; methylamine degradation.</text>
</comment>
<dbReference type="GO" id="GO:0030416">
    <property type="term" value="P:methylamine metabolic process"/>
    <property type="evidence" value="ECO:0007669"/>
    <property type="project" value="InterPro"/>
</dbReference>